<keyword evidence="13" id="KW-1185">Reference proteome</keyword>
<feature type="binding site" evidence="10">
    <location>
        <position position="116"/>
    </location>
    <ligand>
        <name>Zn(2+)</name>
        <dbReference type="ChEBI" id="CHEBI:29105"/>
        <note>ligand shared between dimeric partners</note>
    </ligand>
</feature>
<feature type="binding site" evidence="9">
    <location>
        <position position="54"/>
    </location>
    <ligand>
        <name>substrate</name>
        <note>ligand shared between dimeric partners</note>
    </ligand>
</feature>
<dbReference type="InterPro" id="IPR004360">
    <property type="entry name" value="Glyas_Fos-R_dOase_dom"/>
</dbReference>
<evidence type="ECO:0000256" key="2">
    <source>
        <dbReference type="ARBA" id="ARBA00009986"/>
    </source>
</evidence>
<comment type="similarity">
    <text evidence="2 11">Belongs to the aldehyde dehydrogenase family.</text>
</comment>
<dbReference type="InterPro" id="IPR016160">
    <property type="entry name" value="Ald_DH_CS_CYS"/>
</dbReference>
<dbReference type="EnsemblMetazoa" id="PPA25302.1">
    <property type="protein sequence ID" value="PPA25302.1"/>
    <property type="gene ID" value="WBGene00114856"/>
</dbReference>
<dbReference type="Gene3D" id="3.40.605.10">
    <property type="entry name" value="Aldehyde Dehydrogenase, Chain A, domain 1"/>
    <property type="match status" value="1"/>
</dbReference>
<keyword evidence="5 10" id="KW-0479">Metal-binding</keyword>
<dbReference type="FunFam" id="3.40.605.10:FF:000026">
    <property type="entry name" value="Aldehyde dehydrogenase, putative"/>
    <property type="match status" value="1"/>
</dbReference>
<feature type="active site" description="Proton donor/acceptor" evidence="8">
    <location>
        <position position="188"/>
    </location>
</feature>
<dbReference type="InterPro" id="IPR016161">
    <property type="entry name" value="Ald_DH/histidinol_DH"/>
</dbReference>
<dbReference type="FunFam" id="3.40.605.10:FF:000050">
    <property type="entry name" value="Aldehyde dehydrogenase, mitochondrial"/>
    <property type="match status" value="1"/>
</dbReference>
<evidence type="ECO:0000256" key="11">
    <source>
        <dbReference type="RuleBase" id="RU003345"/>
    </source>
</evidence>
<evidence type="ECO:0000256" key="4">
    <source>
        <dbReference type="ARBA" id="ARBA00012081"/>
    </source>
</evidence>
<name>A0A2A6CJ25_PRIPA</name>
<dbReference type="SUPFAM" id="SSF53720">
    <property type="entry name" value="ALDH-like"/>
    <property type="match status" value="1"/>
</dbReference>
<dbReference type="GO" id="GO:0046872">
    <property type="term" value="F:metal ion binding"/>
    <property type="evidence" value="ECO:0007669"/>
    <property type="project" value="UniProtKB-KW"/>
</dbReference>
<dbReference type="GO" id="GO:0006081">
    <property type="term" value="P:aldehyde metabolic process"/>
    <property type="evidence" value="ECO:0000318"/>
    <property type="project" value="GO_Central"/>
</dbReference>
<dbReference type="Gene3D" id="3.40.309.10">
    <property type="entry name" value="Aldehyde Dehydrogenase, Chain A, domain 2"/>
    <property type="match status" value="1"/>
</dbReference>
<dbReference type="PROSITE" id="PS00687">
    <property type="entry name" value="ALDEHYDE_DEHYDR_GLU"/>
    <property type="match status" value="1"/>
</dbReference>
<comment type="pathway">
    <text evidence="1">Secondary metabolite metabolism; methylglyoxal degradation; (R)-lactate from methylglyoxal: step 1/2.</text>
</comment>
<evidence type="ECO:0000256" key="7">
    <source>
        <dbReference type="ARBA" id="ARBA00023239"/>
    </source>
</evidence>
<reference evidence="13" key="1">
    <citation type="journal article" date="2008" name="Nat. Genet.">
        <title>The Pristionchus pacificus genome provides a unique perspective on nematode lifestyle and parasitism.</title>
        <authorList>
            <person name="Dieterich C."/>
            <person name="Clifton S.W."/>
            <person name="Schuster L.N."/>
            <person name="Chinwalla A."/>
            <person name="Delehaunty K."/>
            <person name="Dinkelacker I."/>
            <person name="Fulton L."/>
            <person name="Fulton R."/>
            <person name="Godfrey J."/>
            <person name="Minx P."/>
            <person name="Mitreva M."/>
            <person name="Roeseler W."/>
            <person name="Tian H."/>
            <person name="Witte H."/>
            <person name="Yang S.P."/>
            <person name="Wilson R.K."/>
            <person name="Sommer R.J."/>
        </authorList>
    </citation>
    <scope>NUCLEOTIDE SEQUENCE [LARGE SCALE GENOMIC DNA]</scope>
    <source>
        <strain evidence="13">PS312</strain>
    </source>
</reference>
<evidence type="ECO:0000313" key="13">
    <source>
        <dbReference type="Proteomes" id="UP000005239"/>
    </source>
</evidence>
<organism evidence="12 13">
    <name type="scientific">Pristionchus pacificus</name>
    <name type="common">Parasitic nematode worm</name>
    <dbReference type="NCBI Taxonomy" id="54126"/>
    <lineage>
        <taxon>Eukaryota</taxon>
        <taxon>Metazoa</taxon>
        <taxon>Ecdysozoa</taxon>
        <taxon>Nematoda</taxon>
        <taxon>Chromadorea</taxon>
        <taxon>Rhabditida</taxon>
        <taxon>Rhabditina</taxon>
        <taxon>Diplogasteromorpha</taxon>
        <taxon>Diplogasteroidea</taxon>
        <taxon>Neodiplogasteridae</taxon>
        <taxon>Pristionchus</taxon>
    </lineage>
</organism>
<evidence type="ECO:0000256" key="10">
    <source>
        <dbReference type="PIRSR" id="PIRSR604361-3"/>
    </source>
</evidence>
<dbReference type="GO" id="GO:0004462">
    <property type="term" value="F:lactoylglutathione lyase activity"/>
    <property type="evidence" value="ECO:0007669"/>
    <property type="project" value="UniProtKB-EC"/>
</dbReference>
<feature type="binding site" evidence="9">
    <location>
        <position position="142"/>
    </location>
    <ligand>
        <name>substrate</name>
        <note>ligand shared between dimeric partners</note>
    </ligand>
</feature>
<feature type="binding site" evidence="9">
    <location>
        <position position="50"/>
    </location>
    <ligand>
        <name>substrate</name>
        <note>ligand shared between dimeric partners</note>
    </ligand>
</feature>
<feature type="binding site" evidence="9">
    <location>
        <position position="120"/>
    </location>
    <ligand>
        <name>substrate</name>
        <note>ligand shared between dimeric partners</note>
    </ligand>
</feature>
<comment type="similarity">
    <text evidence="3">Belongs to the glyoxalase I family.</text>
</comment>
<gene>
    <name evidence="12" type="primary">WBGene00114856</name>
</gene>
<feature type="binding site" evidence="9">
    <location>
        <begin position="172"/>
        <end position="173"/>
    </location>
    <ligand>
        <name>substrate</name>
        <note>ligand shared between dimeric partners</note>
    </ligand>
</feature>
<dbReference type="Pfam" id="PF00171">
    <property type="entry name" value="Aldedh"/>
    <property type="match status" value="1"/>
</dbReference>
<evidence type="ECO:0000256" key="6">
    <source>
        <dbReference type="ARBA" id="ARBA00023002"/>
    </source>
</evidence>
<dbReference type="InterPro" id="IPR037523">
    <property type="entry name" value="VOC_core"/>
</dbReference>
<dbReference type="GO" id="GO:0004029">
    <property type="term" value="F:aldehyde dehydrogenase (NAD+) activity"/>
    <property type="evidence" value="ECO:0000318"/>
    <property type="project" value="GO_Central"/>
</dbReference>
<dbReference type="SUPFAM" id="SSF54593">
    <property type="entry name" value="Glyoxalase/Bleomycin resistance protein/Dihydroxybiphenyl dioxygenase"/>
    <property type="match status" value="1"/>
</dbReference>
<dbReference type="CDD" id="cd07233">
    <property type="entry name" value="GlxI_Zn"/>
    <property type="match status" value="1"/>
</dbReference>
<feature type="binding site" evidence="9">
    <location>
        <position position="138"/>
    </location>
    <ligand>
        <name>substrate</name>
        <note>ligand shared between dimeric partners</note>
    </ligand>
</feature>
<keyword evidence="10" id="KW-0862">Zinc</keyword>
<dbReference type="CDD" id="cd07141">
    <property type="entry name" value="ALDH_F1AB_F2_RALDH1"/>
    <property type="match status" value="1"/>
</dbReference>
<evidence type="ECO:0000313" key="12">
    <source>
        <dbReference type="EnsemblMetazoa" id="PPA25302.1"/>
    </source>
</evidence>
<dbReference type="NCBIfam" id="TIGR00068">
    <property type="entry name" value="glyox_I"/>
    <property type="match status" value="1"/>
</dbReference>
<dbReference type="EC" id="4.4.1.5" evidence="4"/>
<evidence type="ECO:0000256" key="1">
    <source>
        <dbReference type="ARBA" id="ARBA00005008"/>
    </source>
</evidence>
<dbReference type="PANTHER" id="PTHR11699">
    <property type="entry name" value="ALDEHYDE DEHYDROGENASE-RELATED"/>
    <property type="match status" value="1"/>
</dbReference>
<dbReference type="InterPro" id="IPR029068">
    <property type="entry name" value="Glyas_Bleomycin-R_OHBP_Dase"/>
</dbReference>
<accession>A0A2A6CJ25</accession>
<protein>
    <recommendedName>
        <fullName evidence="4">lactoylglutathione lyase</fullName>
        <ecNumber evidence="4">4.4.1.5</ecNumber>
    </recommendedName>
</protein>
<feature type="binding site" evidence="10">
    <location>
        <position position="142"/>
    </location>
    <ligand>
        <name>Zn(2+)</name>
        <dbReference type="ChEBI" id="CHEBI:29105"/>
        <note>ligand shared between dimeric partners</note>
    </ligand>
</feature>
<evidence type="ECO:0000256" key="3">
    <source>
        <dbReference type="ARBA" id="ARBA00010363"/>
    </source>
</evidence>
<proteinExistence type="inferred from homology"/>
<feature type="binding site" evidence="10">
    <location>
        <position position="50"/>
    </location>
    <ligand>
        <name>Zn(2+)</name>
        <dbReference type="ChEBI" id="CHEBI:29105"/>
        <note>ligand shared between dimeric partners</note>
    </ligand>
</feature>
<keyword evidence="6 11" id="KW-0560">Oxidoreductase</keyword>
<keyword evidence="7" id="KW-0456">Lyase</keyword>
<dbReference type="FunFam" id="3.40.309.10:FF:000001">
    <property type="entry name" value="Mitochondrial aldehyde dehydrogenase 2"/>
    <property type="match status" value="1"/>
</dbReference>
<dbReference type="InterPro" id="IPR029510">
    <property type="entry name" value="Ald_DH_CS_GLU"/>
</dbReference>
<sequence>MPLLPPTVKLGQTDQSTEAGDVARKPLSKDEVAALCGEPPEETHGHYFQQTMLRIKDPRRSLPFYTTVLGMRLLRQFDFSGGEFSLFFMGYKPKDEIPTDDHASAHYALSTHSTIELTHNWGTENDESQYHNGNREPRGFGHIGIVVPDVEKACERFEKLGVPFIKKPNEGKMKNLAFVCDPDGYWIEIFNPTHMLSRLSSLSLNAVRSIHVPSPVANIRPEFTKLFINNEWVNAKSGRTFETFNPATGEKITDVAEADKADVDIAVKAAQDAFRLGSRWRTMDAADRGRLLNRLADLMERDRAILASLETLDNGKPYAIAYMADLHLSIACLRYYAGWADKNHGKTIPIAGDYFSYTRHEPIGVCGQIIPWNFPLLMQAWKLGPALAMGNTVVMKVAEQTPLSALHVASLVKEAGFPEGVVNVLAGYGHTAGQAISSHMGVDKVAFTGSTEVGKLVMKSAAESNIKKVTLELGGKSPNIIFADADINTAVQLANHGLFFNQGQCCCAGSRTFVEGKIYDEFVARSKEAAEKAVIGNPFDPKTTQGPQVDGNQVETILKYINEGKKEGAQLVTGGKKVEGRGHFVAPTVFAGVNDQMKIAQEEIFGPVMSIIRFDDEKDLIEKANNTIYGLAAGVVTKDIERALHIANNIRAGSVWVNCYDVFDAAAPFGGYKQSGIGRELGEYGLQAYTEVKSVTIKVPQKNS</sequence>
<evidence type="ECO:0000256" key="8">
    <source>
        <dbReference type="PIRSR" id="PIRSR604361-1"/>
    </source>
</evidence>
<dbReference type="InterPro" id="IPR004361">
    <property type="entry name" value="Glyoxalase_1"/>
</dbReference>
<reference evidence="12" key="2">
    <citation type="submission" date="2022-06" db="UniProtKB">
        <authorList>
            <consortium name="EnsemblMetazoa"/>
        </authorList>
    </citation>
    <scope>IDENTIFICATION</scope>
    <source>
        <strain evidence="12">PS312</strain>
    </source>
</reference>
<dbReference type="PROSITE" id="PS51819">
    <property type="entry name" value="VOC"/>
    <property type="match status" value="1"/>
</dbReference>
<accession>A0A8R1UFA6</accession>
<dbReference type="InterPro" id="IPR018146">
    <property type="entry name" value="Glyoxalase_1_CS"/>
</dbReference>
<dbReference type="Pfam" id="PF00903">
    <property type="entry name" value="Glyoxalase"/>
    <property type="match status" value="1"/>
</dbReference>
<dbReference type="InterPro" id="IPR015590">
    <property type="entry name" value="Aldehyde_DH_dom"/>
</dbReference>
<evidence type="ECO:0000256" key="5">
    <source>
        <dbReference type="ARBA" id="ARBA00022723"/>
    </source>
</evidence>
<dbReference type="Gene3D" id="3.10.180.10">
    <property type="entry name" value="2,3-Dihydroxybiphenyl 1,2-Dioxygenase, domain 1"/>
    <property type="match status" value="1"/>
</dbReference>
<evidence type="ECO:0000256" key="9">
    <source>
        <dbReference type="PIRSR" id="PIRSR604361-2"/>
    </source>
</evidence>
<dbReference type="PROSITE" id="PS00934">
    <property type="entry name" value="GLYOXALASE_I_1"/>
    <property type="match status" value="1"/>
</dbReference>
<dbReference type="InterPro" id="IPR016162">
    <property type="entry name" value="Ald_DH_N"/>
</dbReference>
<dbReference type="PROSITE" id="PS00070">
    <property type="entry name" value="ALDEHYDE_DEHYDR_CYS"/>
    <property type="match status" value="1"/>
</dbReference>
<dbReference type="InterPro" id="IPR016163">
    <property type="entry name" value="Ald_DH_C"/>
</dbReference>
<dbReference type="AlphaFoldDB" id="A0A2A6CJ25"/>
<dbReference type="Proteomes" id="UP000005239">
    <property type="component" value="Unassembled WGS sequence"/>
</dbReference>
<comment type="cofactor">
    <cofactor evidence="10">
        <name>Zn(2+)</name>
        <dbReference type="ChEBI" id="CHEBI:29105"/>
    </cofactor>
    <text evidence="10">Binds 1 zinc ion per subunit. In the homodimer, two zinc ions are bound between subunits.</text>
</comment>
<feature type="binding site" evidence="10">
    <location>
        <position position="188"/>
    </location>
    <ligand>
        <name>Zn(2+)</name>
        <dbReference type="ChEBI" id="CHEBI:29105"/>
        <note>ligand shared between dimeric partners</note>
    </ligand>
</feature>